<dbReference type="EMBL" id="ML735220">
    <property type="protein sequence ID" value="KAE8395001.1"/>
    <property type="molecule type" value="Genomic_DNA"/>
</dbReference>
<dbReference type="OrthoDB" id="4424230at2759"/>
<evidence type="ECO:0000313" key="2">
    <source>
        <dbReference type="EMBL" id="KAE8395001.1"/>
    </source>
</evidence>
<sequence length="155" mass="17587">MKLPTKDPLEKEALDHRLALASALIDLGRVMKIPSERISGEDLTTESTSPMSVTSAQPDEESSTPEPRASPISLTNKHCLFCVFNSHHQCYFSTSRKAREHFEKYLRSIGREEPIPCPDDFCQLVLHGHQELKSHAAQVHKVRYFTDVQRIRAGF</sequence>
<protein>
    <submittedName>
        <fullName evidence="2">Uncharacterized protein</fullName>
    </submittedName>
</protein>
<gene>
    <name evidence="2" type="ORF">BDV23DRAFT_178990</name>
</gene>
<name>A0A5N7CL92_PETAA</name>
<feature type="compositionally biased region" description="Polar residues" evidence="1">
    <location>
        <begin position="45"/>
        <end position="57"/>
    </location>
</feature>
<proteinExistence type="predicted"/>
<accession>A0A5N7CL92</accession>
<organism evidence="2">
    <name type="scientific">Petromyces alliaceus</name>
    <name type="common">Aspergillus alliaceus</name>
    <dbReference type="NCBI Taxonomy" id="209559"/>
    <lineage>
        <taxon>Eukaryota</taxon>
        <taxon>Fungi</taxon>
        <taxon>Dikarya</taxon>
        <taxon>Ascomycota</taxon>
        <taxon>Pezizomycotina</taxon>
        <taxon>Eurotiomycetes</taxon>
        <taxon>Eurotiomycetidae</taxon>
        <taxon>Eurotiales</taxon>
        <taxon>Aspergillaceae</taxon>
        <taxon>Aspergillus</taxon>
        <taxon>Aspergillus subgen. Circumdati</taxon>
    </lineage>
</organism>
<reference evidence="2" key="1">
    <citation type="submission" date="2019-04" db="EMBL/GenBank/DDBJ databases">
        <title>Friends and foes A comparative genomics studyof 23 Aspergillus species from section Flavi.</title>
        <authorList>
            <consortium name="DOE Joint Genome Institute"/>
            <person name="Kjaerbolling I."/>
            <person name="Vesth T."/>
            <person name="Frisvad J.C."/>
            <person name="Nybo J.L."/>
            <person name="Theobald S."/>
            <person name="Kildgaard S."/>
            <person name="Isbrandt T."/>
            <person name="Kuo A."/>
            <person name="Sato A."/>
            <person name="Lyhne E.K."/>
            <person name="Kogle M.E."/>
            <person name="Wiebenga A."/>
            <person name="Kun R.S."/>
            <person name="Lubbers R.J."/>
            <person name="Makela M.R."/>
            <person name="Barry K."/>
            <person name="Chovatia M."/>
            <person name="Clum A."/>
            <person name="Daum C."/>
            <person name="Haridas S."/>
            <person name="He G."/>
            <person name="LaButti K."/>
            <person name="Lipzen A."/>
            <person name="Mondo S."/>
            <person name="Riley R."/>
            <person name="Salamov A."/>
            <person name="Simmons B.A."/>
            <person name="Magnuson J.K."/>
            <person name="Henrissat B."/>
            <person name="Mortensen U.H."/>
            <person name="Larsen T.O."/>
            <person name="Devries R.P."/>
            <person name="Grigoriev I.V."/>
            <person name="Machida M."/>
            <person name="Baker S.E."/>
            <person name="Andersen M.R."/>
        </authorList>
    </citation>
    <scope>NUCLEOTIDE SEQUENCE [LARGE SCALE GENOMIC DNA]</scope>
    <source>
        <strain evidence="2">IBT 14317</strain>
    </source>
</reference>
<evidence type="ECO:0000256" key="1">
    <source>
        <dbReference type="SAM" id="MobiDB-lite"/>
    </source>
</evidence>
<dbReference type="AlphaFoldDB" id="A0A5N7CL92"/>
<feature type="region of interest" description="Disordered" evidence="1">
    <location>
        <begin position="38"/>
        <end position="70"/>
    </location>
</feature>
<dbReference type="Proteomes" id="UP000326877">
    <property type="component" value="Unassembled WGS sequence"/>
</dbReference>